<feature type="region of interest" description="Disordered" evidence="1">
    <location>
        <begin position="103"/>
        <end position="130"/>
    </location>
</feature>
<name>A0A0E3ZGQ6_9BACT</name>
<dbReference type="RefSeq" id="WP_046310802.1">
    <property type="nucleotide sequence ID" value="NZ_CP009621.1"/>
</dbReference>
<evidence type="ECO:0000313" key="2">
    <source>
        <dbReference type="EMBL" id="AKD03589.1"/>
    </source>
</evidence>
<dbReference type="AlphaFoldDB" id="A0A0E3ZGQ6"/>
<reference evidence="2 3" key="1">
    <citation type="journal article" date="2015" name="Sci. Rep.">
        <title>Unraveling adaptation of Pontibacter korlensis to radiation and infertility in desert through complete genome and comparative transcriptomic analysis.</title>
        <authorList>
            <person name="Dai J."/>
            <person name="Dai W."/>
            <person name="Qiu C."/>
            <person name="Yang Z."/>
            <person name="Zhang Y."/>
            <person name="Zhou M."/>
            <person name="Zhang L."/>
            <person name="Fang C."/>
            <person name="Gao Q."/>
            <person name="Yang Q."/>
            <person name="Li X."/>
            <person name="Wang Z."/>
            <person name="Wang Z."/>
            <person name="Jia Z."/>
            <person name="Chen X."/>
        </authorList>
    </citation>
    <scope>NUCLEOTIDE SEQUENCE [LARGE SCALE GENOMIC DNA]</scope>
    <source>
        <strain evidence="2 3">X14-1T</strain>
    </source>
</reference>
<organism evidence="2 3">
    <name type="scientific">Pontibacter korlensis</name>
    <dbReference type="NCBI Taxonomy" id="400092"/>
    <lineage>
        <taxon>Bacteria</taxon>
        <taxon>Pseudomonadati</taxon>
        <taxon>Bacteroidota</taxon>
        <taxon>Cytophagia</taxon>
        <taxon>Cytophagales</taxon>
        <taxon>Hymenobacteraceae</taxon>
        <taxon>Pontibacter</taxon>
    </lineage>
</organism>
<dbReference type="PATRIC" id="fig|400092.3.peg.2433"/>
<dbReference type="Proteomes" id="UP000033109">
    <property type="component" value="Chromosome"/>
</dbReference>
<proteinExistence type="predicted"/>
<accession>A0A0E3ZGQ6</accession>
<evidence type="ECO:0000313" key="3">
    <source>
        <dbReference type="Proteomes" id="UP000033109"/>
    </source>
</evidence>
<dbReference type="STRING" id="400092.PKOR_11160"/>
<dbReference type="KEGG" id="pko:PKOR_11160"/>
<gene>
    <name evidence="2" type="ORF">PKOR_11160</name>
</gene>
<dbReference type="EMBL" id="CP009621">
    <property type="protein sequence ID" value="AKD03589.1"/>
    <property type="molecule type" value="Genomic_DNA"/>
</dbReference>
<sequence length="130" mass="14476">MLARKEKLLTFAPRFKKEAALLTQRVAVGKTKKKLPEGACRKGKSSYLCSRFFFKKSQPKGPGKKSFERCLGIKKSFLPLQPASQREALRDAAGRAAEKERKKVAKKFGGSVETSDLCTPPESERLDEGE</sequence>
<protein>
    <submittedName>
        <fullName evidence="2">Uncharacterized protein</fullName>
    </submittedName>
</protein>
<keyword evidence="3" id="KW-1185">Reference proteome</keyword>
<evidence type="ECO:0000256" key="1">
    <source>
        <dbReference type="SAM" id="MobiDB-lite"/>
    </source>
</evidence>
<dbReference type="HOGENOM" id="CLU_1936142_0_0_10"/>